<comment type="caution">
    <text evidence="3">The sequence shown here is derived from an EMBL/GenBank/DDBJ whole genome shotgun (WGS) entry which is preliminary data.</text>
</comment>
<proteinExistence type="predicted"/>
<dbReference type="SMART" id="SM00530">
    <property type="entry name" value="HTH_XRE"/>
    <property type="match status" value="1"/>
</dbReference>
<name>A0A5S5AV92_9FIRM</name>
<dbReference type="PROSITE" id="PS50943">
    <property type="entry name" value="HTH_CROC1"/>
    <property type="match status" value="1"/>
</dbReference>
<evidence type="ECO:0000313" key="3">
    <source>
        <dbReference type="EMBL" id="TYP56804.1"/>
    </source>
</evidence>
<evidence type="ECO:0000259" key="2">
    <source>
        <dbReference type="PROSITE" id="PS50943"/>
    </source>
</evidence>
<dbReference type="PANTHER" id="PTHR46558">
    <property type="entry name" value="TRACRIPTIONAL REGULATORY PROTEIN-RELATED-RELATED"/>
    <property type="match status" value="1"/>
</dbReference>
<dbReference type="InterPro" id="IPR010982">
    <property type="entry name" value="Lambda_DNA-bd_dom_sf"/>
</dbReference>
<dbReference type="Pfam" id="PF01381">
    <property type="entry name" value="HTH_3"/>
    <property type="match status" value="1"/>
</dbReference>
<dbReference type="EMBL" id="VNHO01000007">
    <property type="protein sequence ID" value="TYP56804.1"/>
    <property type="molecule type" value="Genomic_DNA"/>
</dbReference>
<dbReference type="RefSeq" id="WP_148866659.1">
    <property type="nucleotide sequence ID" value="NZ_VNHO01000007.1"/>
</dbReference>
<dbReference type="InterPro" id="IPR001387">
    <property type="entry name" value="Cro/C1-type_HTH"/>
</dbReference>
<gene>
    <name evidence="3" type="ORF">LZ11_00867</name>
</gene>
<organism evidence="3 4">
    <name type="scientific">Thermosediminibacter litoriperuensis</name>
    <dbReference type="NCBI Taxonomy" id="291989"/>
    <lineage>
        <taxon>Bacteria</taxon>
        <taxon>Bacillati</taxon>
        <taxon>Bacillota</taxon>
        <taxon>Clostridia</taxon>
        <taxon>Thermosediminibacterales</taxon>
        <taxon>Thermosediminibacteraceae</taxon>
        <taxon>Thermosediminibacter</taxon>
    </lineage>
</organism>
<dbReference type="SUPFAM" id="SSF47413">
    <property type="entry name" value="lambda repressor-like DNA-binding domains"/>
    <property type="match status" value="1"/>
</dbReference>
<feature type="domain" description="HTH cro/C1-type" evidence="2">
    <location>
        <begin position="6"/>
        <end position="60"/>
    </location>
</feature>
<dbReference type="CDD" id="cd00093">
    <property type="entry name" value="HTH_XRE"/>
    <property type="match status" value="1"/>
</dbReference>
<evidence type="ECO:0000313" key="4">
    <source>
        <dbReference type="Proteomes" id="UP000322294"/>
    </source>
</evidence>
<dbReference type="Proteomes" id="UP000322294">
    <property type="component" value="Unassembled WGS sequence"/>
</dbReference>
<accession>A0A5S5AV92</accession>
<reference evidence="3 4" key="1">
    <citation type="submission" date="2019-07" db="EMBL/GenBank/DDBJ databases">
        <title>Genomic Encyclopedia of Type Strains, Phase I: the one thousand microbial genomes (KMG-I) project.</title>
        <authorList>
            <person name="Kyrpides N."/>
        </authorList>
    </citation>
    <scope>NUCLEOTIDE SEQUENCE [LARGE SCALE GENOMIC DNA]</scope>
    <source>
        <strain evidence="3 4">DSM 16647</strain>
    </source>
</reference>
<protein>
    <submittedName>
        <fullName evidence="3">Putative transcriptional regulator</fullName>
    </submittedName>
</protein>
<evidence type="ECO:0000256" key="1">
    <source>
        <dbReference type="ARBA" id="ARBA00023125"/>
    </source>
</evidence>
<dbReference type="PANTHER" id="PTHR46558:SF11">
    <property type="entry name" value="HTH-TYPE TRANSCRIPTIONAL REGULATOR XRE"/>
    <property type="match status" value="1"/>
</dbReference>
<keyword evidence="1" id="KW-0238">DNA-binding</keyword>
<dbReference type="Gene3D" id="1.10.260.40">
    <property type="entry name" value="lambda repressor-like DNA-binding domains"/>
    <property type="match status" value="1"/>
</dbReference>
<dbReference type="OrthoDB" id="9811208at2"/>
<dbReference type="GO" id="GO:0003677">
    <property type="term" value="F:DNA binding"/>
    <property type="evidence" value="ECO:0007669"/>
    <property type="project" value="UniProtKB-KW"/>
</dbReference>
<sequence length="66" mass="7508">MGKISLKDLRKQKGVTQSTVAEFLGISVRYYSMLETGRRTPGFLLARRIADYYGVKIDDINFFGSK</sequence>
<dbReference type="AlphaFoldDB" id="A0A5S5AV92"/>
<keyword evidence="4" id="KW-1185">Reference proteome</keyword>